<dbReference type="PANTHER" id="PTHR43283:SF3">
    <property type="entry name" value="BETA-LACTAMASE FAMILY PROTEIN (AFU_ORTHOLOGUE AFUA_5G07500)"/>
    <property type="match status" value="1"/>
</dbReference>
<sequence>MSSLNEVAGWLRNRLPALLAEHRVPGAALAVSAGGQVVEVAAGVLSKATGVAATADSVFQIGSVTKVWTATLIMQLVDEGRLDVDAPVRDVLPDFRVADEAASAAITVRHLLAHTAGFEGDIFTDTGRGDDCVRRYVDTLGEVAQLFPPGEMFSYNNAGFCVLGRVVEVLRGKPYDVCLREHLFAPLGLTHAATGADEAILFRAAVGHIQPDPDADPEPAPIWSLARSSAPAGSMLAMRPRDLLAFAQLHIDGGRAPDGTAVLAPHSADAMRQPQVTLPRLGLMGDAWGLGWEIYDWPGGRVLGHDGGTVGQAAFLRVVPDRNVALVLLTNGGNPIALYTEIYGHVLRELAGIEMPALPTPPSAPQRVPVDRYLGTYTSDVSELTVSQDDAGRLWLDQVPKGVLAEIGGQPERTELVHLDAETFLPVRPRLGIHLPQVFLGDDGTGRALYIHSGRATRRAGVPTPTSSPRERR</sequence>
<dbReference type="InterPro" id="IPR001466">
    <property type="entry name" value="Beta-lactam-related"/>
</dbReference>
<accession>A0ABU7SLE7</accession>
<feature type="domain" description="Beta-lactamase-related" evidence="1">
    <location>
        <begin position="12"/>
        <end position="336"/>
    </location>
</feature>
<comment type="caution">
    <text evidence="2">The sequence shown here is derived from an EMBL/GenBank/DDBJ whole genome shotgun (WGS) entry which is preliminary data.</text>
</comment>
<dbReference type="RefSeq" id="WP_331210810.1">
    <property type="nucleotide sequence ID" value="NZ_JAZGQL010000028.1"/>
</dbReference>
<evidence type="ECO:0000313" key="2">
    <source>
        <dbReference type="EMBL" id="MEE6310786.1"/>
    </source>
</evidence>
<dbReference type="Pfam" id="PF00144">
    <property type="entry name" value="Beta-lactamase"/>
    <property type="match status" value="1"/>
</dbReference>
<gene>
    <name evidence="2" type="ORF">V1634_28490</name>
</gene>
<organism evidence="2 3">
    <name type="scientific">Plantactinospora veratri</name>
    <dbReference type="NCBI Taxonomy" id="1436122"/>
    <lineage>
        <taxon>Bacteria</taxon>
        <taxon>Bacillati</taxon>
        <taxon>Actinomycetota</taxon>
        <taxon>Actinomycetes</taxon>
        <taxon>Micromonosporales</taxon>
        <taxon>Micromonosporaceae</taxon>
        <taxon>Plantactinospora</taxon>
    </lineage>
</organism>
<dbReference type="EC" id="3.1.1.103" evidence="2"/>
<dbReference type="EMBL" id="JAZGQL010000028">
    <property type="protein sequence ID" value="MEE6310786.1"/>
    <property type="molecule type" value="Genomic_DNA"/>
</dbReference>
<dbReference type="Gene3D" id="3.40.710.10">
    <property type="entry name" value="DD-peptidase/beta-lactamase superfamily"/>
    <property type="match status" value="1"/>
</dbReference>
<dbReference type="Proteomes" id="UP001339911">
    <property type="component" value="Unassembled WGS sequence"/>
</dbReference>
<evidence type="ECO:0000259" key="1">
    <source>
        <dbReference type="Pfam" id="PF00144"/>
    </source>
</evidence>
<dbReference type="PANTHER" id="PTHR43283">
    <property type="entry name" value="BETA-LACTAMASE-RELATED"/>
    <property type="match status" value="1"/>
</dbReference>
<evidence type="ECO:0000313" key="3">
    <source>
        <dbReference type="Proteomes" id="UP001339911"/>
    </source>
</evidence>
<proteinExistence type="predicted"/>
<dbReference type="SUPFAM" id="SSF56601">
    <property type="entry name" value="beta-lactamase/transpeptidase-like"/>
    <property type="match status" value="1"/>
</dbReference>
<dbReference type="GO" id="GO:0016787">
    <property type="term" value="F:hydrolase activity"/>
    <property type="evidence" value="ECO:0007669"/>
    <property type="project" value="UniProtKB-KW"/>
</dbReference>
<reference evidence="2 3" key="1">
    <citation type="submission" date="2024-01" db="EMBL/GenBank/DDBJ databases">
        <title>Genome insights into Plantactinospora veratri sp. nov.</title>
        <authorList>
            <person name="Wang L."/>
        </authorList>
    </citation>
    <scope>NUCLEOTIDE SEQUENCE [LARGE SCALE GENOMIC DNA]</scope>
    <source>
        <strain evidence="2 3">NEAU-FHS4</strain>
    </source>
</reference>
<dbReference type="InterPro" id="IPR012338">
    <property type="entry name" value="Beta-lactam/transpept-like"/>
</dbReference>
<protein>
    <submittedName>
        <fullName evidence="2">Serine hydrolase domain-containing protein</fullName>
        <ecNumber evidence="2">3.1.1.103</ecNumber>
    </submittedName>
</protein>
<dbReference type="InterPro" id="IPR050789">
    <property type="entry name" value="Diverse_Enzym_Activities"/>
</dbReference>
<name>A0ABU7SLE7_9ACTN</name>
<keyword evidence="2" id="KW-0378">Hydrolase</keyword>
<keyword evidence="3" id="KW-1185">Reference proteome</keyword>